<dbReference type="InterPro" id="IPR043837">
    <property type="entry name" value="Mtf2-like_C"/>
</dbReference>
<dbReference type="HOGENOM" id="CLU_039423_0_0_1"/>
<feature type="compositionally biased region" description="Low complexity" evidence="1">
    <location>
        <begin position="38"/>
        <end position="54"/>
    </location>
</feature>
<dbReference type="InterPro" id="IPR040009">
    <property type="entry name" value="Mtf2/C5D6.12-like"/>
</dbReference>
<evidence type="ECO:0000313" key="3">
    <source>
        <dbReference type="EMBL" id="KDQ06706.1"/>
    </source>
</evidence>
<dbReference type="STRING" id="930990.A0A067M543"/>
<dbReference type="PANTHER" id="PTHR39468">
    <property type="entry name" value="CHROMOSOME 7, WHOLE GENOME SHOTGUN SEQUENCE"/>
    <property type="match status" value="1"/>
</dbReference>
<dbReference type="InParanoid" id="A0A067M543"/>
<keyword evidence="4" id="KW-1185">Reference proteome</keyword>
<evidence type="ECO:0000259" key="2">
    <source>
        <dbReference type="Pfam" id="PF19189"/>
    </source>
</evidence>
<sequence length="505" mass="57668">MLSHVGRTQRTAHHLSAVFVRRSTQGKGKRVDTPLLQSTKAASTSSSPDASSAPNRVDPWDEVFEGISPKIPPKGAPVKYPRLPPNFFNGVVPSGRRPYSTQARDHNLMHDDLHSDFAASAPEDDFFAPLQAPKDTGWDHLFQDLDTTPPVMVSPHHHRGGIDTTSPPRIGYQQRVPMTNQETKTFDQMFTVIFDSTKKMEYPTELEDLLKPSRARRDPLADIGIGNGPGRSQDMRGLFNKLRRTSKKVKDKTETDELVDRKKQEMEECGTDQKLMEWAVREVFAEKPPVDPSFPTPQTPESEKSTTESSSVPKSLMHSQAYPYLLGELMRAFRTRFNDPHSALALFHHARNISIISYVLGCTTSAYNELLRTRWQSFRDLHGVADALEEMRVNGVIADSQTNQFVEELRRDLGRMKAEGWVDWAMPETDTWELLAKIEMLGKRRTERRPDRDSRDRQSADRDSNQRKGNRRREAKPWREAWKLGDTHRGPDRLEMTEEGYQPII</sequence>
<dbReference type="AlphaFoldDB" id="A0A067M543"/>
<dbReference type="GO" id="GO:0005739">
    <property type="term" value="C:mitochondrion"/>
    <property type="evidence" value="ECO:0007669"/>
    <property type="project" value="InterPro"/>
</dbReference>
<feature type="domain" description="Mtf2-like C-terminal" evidence="2">
    <location>
        <begin position="256"/>
        <end position="439"/>
    </location>
</feature>
<protein>
    <recommendedName>
        <fullName evidence="2">Mtf2-like C-terminal domain-containing protein</fullName>
    </recommendedName>
</protein>
<dbReference type="Pfam" id="PF19189">
    <property type="entry name" value="Mtf2"/>
    <property type="match status" value="1"/>
</dbReference>
<evidence type="ECO:0000256" key="1">
    <source>
        <dbReference type="SAM" id="MobiDB-lite"/>
    </source>
</evidence>
<feature type="region of interest" description="Disordered" evidence="1">
    <location>
        <begin position="287"/>
        <end position="314"/>
    </location>
</feature>
<proteinExistence type="predicted"/>
<feature type="region of interest" description="Disordered" evidence="1">
    <location>
        <begin position="445"/>
        <end position="505"/>
    </location>
</feature>
<dbReference type="Proteomes" id="UP000027195">
    <property type="component" value="Unassembled WGS sequence"/>
</dbReference>
<evidence type="ECO:0000313" key="4">
    <source>
        <dbReference type="Proteomes" id="UP000027195"/>
    </source>
</evidence>
<feature type="region of interest" description="Disordered" evidence="1">
    <location>
        <begin position="1"/>
        <end position="60"/>
    </location>
</feature>
<organism evidence="3 4">
    <name type="scientific">Botryobasidium botryosum (strain FD-172 SS1)</name>
    <dbReference type="NCBI Taxonomy" id="930990"/>
    <lineage>
        <taxon>Eukaryota</taxon>
        <taxon>Fungi</taxon>
        <taxon>Dikarya</taxon>
        <taxon>Basidiomycota</taxon>
        <taxon>Agaricomycotina</taxon>
        <taxon>Agaricomycetes</taxon>
        <taxon>Cantharellales</taxon>
        <taxon>Botryobasidiaceae</taxon>
        <taxon>Botryobasidium</taxon>
    </lineage>
</organism>
<reference evidence="4" key="1">
    <citation type="journal article" date="2014" name="Proc. Natl. Acad. Sci. U.S.A.">
        <title>Extensive sampling of basidiomycete genomes demonstrates inadequacy of the white-rot/brown-rot paradigm for wood decay fungi.</title>
        <authorList>
            <person name="Riley R."/>
            <person name="Salamov A.A."/>
            <person name="Brown D.W."/>
            <person name="Nagy L.G."/>
            <person name="Floudas D."/>
            <person name="Held B.W."/>
            <person name="Levasseur A."/>
            <person name="Lombard V."/>
            <person name="Morin E."/>
            <person name="Otillar R."/>
            <person name="Lindquist E.A."/>
            <person name="Sun H."/>
            <person name="LaButti K.M."/>
            <person name="Schmutz J."/>
            <person name="Jabbour D."/>
            <person name="Luo H."/>
            <person name="Baker S.E."/>
            <person name="Pisabarro A.G."/>
            <person name="Walton J.D."/>
            <person name="Blanchette R.A."/>
            <person name="Henrissat B."/>
            <person name="Martin F."/>
            <person name="Cullen D."/>
            <person name="Hibbett D.S."/>
            <person name="Grigoriev I.V."/>
        </authorList>
    </citation>
    <scope>NUCLEOTIDE SEQUENCE [LARGE SCALE GENOMIC DNA]</scope>
    <source>
        <strain evidence="4">FD-172 SS1</strain>
    </source>
</reference>
<dbReference type="EMBL" id="KL198126">
    <property type="protein sequence ID" value="KDQ06706.1"/>
    <property type="molecule type" value="Genomic_DNA"/>
</dbReference>
<gene>
    <name evidence="3" type="ORF">BOTBODRAFT_60484</name>
</gene>
<feature type="compositionally biased region" description="Basic and acidic residues" evidence="1">
    <location>
        <begin position="445"/>
        <end position="466"/>
    </location>
</feature>
<dbReference type="PANTHER" id="PTHR39468:SF1">
    <property type="entry name" value="MTF2-LIKE C-TERMINAL DOMAIN-CONTAINING PROTEIN"/>
    <property type="match status" value="1"/>
</dbReference>
<name>A0A067M543_BOTB1</name>
<accession>A0A067M543</accession>
<feature type="compositionally biased region" description="Basic and acidic residues" evidence="1">
    <location>
        <begin position="475"/>
        <end position="496"/>
    </location>
</feature>
<dbReference type="OrthoDB" id="2444174at2759"/>